<dbReference type="GO" id="GO:0016787">
    <property type="term" value="F:hydrolase activity"/>
    <property type="evidence" value="ECO:0007669"/>
    <property type="project" value="UniProtKB-KW"/>
</dbReference>
<reference evidence="4 5" key="1">
    <citation type="submission" date="2019-02" db="EMBL/GenBank/DDBJ databases">
        <title>Deep-cultivation of Planctomycetes and their phenomic and genomic characterization uncovers novel biology.</title>
        <authorList>
            <person name="Wiegand S."/>
            <person name="Jogler M."/>
            <person name="Boedeker C."/>
            <person name="Pinto D."/>
            <person name="Vollmers J."/>
            <person name="Rivas-Marin E."/>
            <person name="Kohn T."/>
            <person name="Peeters S.H."/>
            <person name="Heuer A."/>
            <person name="Rast P."/>
            <person name="Oberbeckmann S."/>
            <person name="Bunk B."/>
            <person name="Jeske O."/>
            <person name="Meyerdierks A."/>
            <person name="Storesund J.E."/>
            <person name="Kallscheuer N."/>
            <person name="Luecker S."/>
            <person name="Lage O.M."/>
            <person name="Pohl T."/>
            <person name="Merkel B.J."/>
            <person name="Hornburger P."/>
            <person name="Mueller R.-W."/>
            <person name="Bruemmer F."/>
            <person name="Labrenz M."/>
            <person name="Spormann A.M."/>
            <person name="Op Den Camp H."/>
            <person name="Overmann J."/>
            <person name="Amann R."/>
            <person name="Jetten M.S.M."/>
            <person name="Mascher T."/>
            <person name="Medema M.H."/>
            <person name="Devos D.P."/>
            <person name="Kaster A.-K."/>
            <person name="Ovreas L."/>
            <person name="Rohde M."/>
            <person name="Galperin M.Y."/>
            <person name="Jogler C."/>
        </authorList>
    </citation>
    <scope>NUCLEOTIDE SEQUENCE [LARGE SCALE GENOMIC DNA]</scope>
    <source>
        <strain evidence="4 5">KOR42</strain>
    </source>
</reference>
<feature type="chain" id="PRO_5022768060" evidence="2">
    <location>
        <begin position="32"/>
        <end position="475"/>
    </location>
</feature>
<keyword evidence="4" id="KW-0378">Hydrolase</keyword>
<evidence type="ECO:0000256" key="1">
    <source>
        <dbReference type="SAM" id="MobiDB-lite"/>
    </source>
</evidence>
<dbReference type="SMART" id="SM00710">
    <property type="entry name" value="PbH1"/>
    <property type="match status" value="5"/>
</dbReference>
<name>A0A5C5WY79_9PLAN</name>
<dbReference type="InterPro" id="IPR012334">
    <property type="entry name" value="Pectin_lyas_fold"/>
</dbReference>
<dbReference type="Pfam" id="PF13229">
    <property type="entry name" value="Beta_helix"/>
    <property type="match status" value="1"/>
</dbReference>
<dbReference type="PROSITE" id="PS51257">
    <property type="entry name" value="PROKAR_LIPOPROTEIN"/>
    <property type="match status" value="1"/>
</dbReference>
<gene>
    <name evidence="4" type="ORF">KOR42_27640</name>
</gene>
<dbReference type="InterPro" id="IPR039448">
    <property type="entry name" value="Beta_helix"/>
</dbReference>
<proteinExistence type="predicted"/>
<organism evidence="4 5">
    <name type="scientific">Thalassoglobus neptunius</name>
    <dbReference type="NCBI Taxonomy" id="1938619"/>
    <lineage>
        <taxon>Bacteria</taxon>
        <taxon>Pseudomonadati</taxon>
        <taxon>Planctomycetota</taxon>
        <taxon>Planctomycetia</taxon>
        <taxon>Planctomycetales</taxon>
        <taxon>Planctomycetaceae</taxon>
        <taxon>Thalassoglobus</taxon>
    </lineage>
</organism>
<feature type="domain" description="Right handed beta helix" evidence="3">
    <location>
        <begin position="112"/>
        <end position="275"/>
    </location>
</feature>
<evidence type="ECO:0000313" key="4">
    <source>
        <dbReference type="EMBL" id="TWT55637.1"/>
    </source>
</evidence>
<accession>A0A5C5WY79</accession>
<comment type="caution">
    <text evidence="4">The sequence shown here is derived from an EMBL/GenBank/DDBJ whole genome shotgun (WGS) entry which is preliminary data.</text>
</comment>
<dbReference type="InterPro" id="IPR006626">
    <property type="entry name" value="PbH1"/>
</dbReference>
<dbReference type="SUPFAM" id="SSF51126">
    <property type="entry name" value="Pectin lyase-like"/>
    <property type="match status" value="1"/>
</dbReference>
<dbReference type="RefSeq" id="WP_197441143.1">
    <property type="nucleotide sequence ID" value="NZ_SIHI01000003.1"/>
</dbReference>
<dbReference type="InterPro" id="IPR011050">
    <property type="entry name" value="Pectin_lyase_fold/virulence"/>
</dbReference>
<feature type="region of interest" description="Disordered" evidence="1">
    <location>
        <begin position="450"/>
        <end position="475"/>
    </location>
</feature>
<evidence type="ECO:0000259" key="3">
    <source>
        <dbReference type="Pfam" id="PF13229"/>
    </source>
</evidence>
<dbReference type="Proteomes" id="UP000317243">
    <property type="component" value="Unassembled WGS sequence"/>
</dbReference>
<protein>
    <submittedName>
        <fullName evidence="4">Glycosyl hydrolases family 28</fullName>
    </submittedName>
</protein>
<evidence type="ECO:0000313" key="5">
    <source>
        <dbReference type="Proteomes" id="UP000317243"/>
    </source>
</evidence>
<sequence length="475" mass="51466" precursor="true">MSRYLISSIRNLATSSLAMISMFAVVSGCFAASEIPVGTGESVKERIAEASEGDTIVISPGVTIEPLLIRKSIHLRGSGSGRVDCGPLIIQADDVTVENLAPGGDDIAVMRIERVSGVTIRNCLIRNTNRDHLGYGLKAQTVSNLVIENCRVHDNSVGLLLAEASGVHVSGCDIRNDNDGIIIADESRDIEISDCYIHRHQGQGRPGAHADGIQTFRTVDNLTIRNCQLLGNMQHMHFESTTGILIEDCICFGSSANGVSFAWRNTTDATITRSTLGYSGLSLLNMTAHGYSLTENILVSGHSKPCLVTIGVDELVSDENLFWNTVRADSPMMAASEVRYHRDFSEYQEASGYDQNSVYTDPGFANAPLAIASINPKRFNLLTHSWIPIWGHIAMFQVGDTIEIGFDGVVRKCLEIRDEGIVIDPPLAELPSNAVMVTTWGENENLQLNLSRPGQPNGHRPGYVSAEAPVQSSSK</sequence>
<evidence type="ECO:0000256" key="2">
    <source>
        <dbReference type="SAM" id="SignalP"/>
    </source>
</evidence>
<keyword evidence="2" id="KW-0732">Signal</keyword>
<dbReference type="Gene3D" id="2.160.20.10">
    <property type="entry name" value="Single-stranded right-handed beta-helix, Pectin lyase-like"/>
    <property type="match status" value="1"/>
</dbReference>
<feature type="signal peptide" evidence="2">
    <location>
        <begin position="1"/>
        <end position="31"/>
    </location>
</feature>
<keyword evidence="5" id="KW-1185">Reference proteome</keyword>
<dbReference type="AlphaFoldDB" id="A0A5C5WY79"/>
<dbReference type="EMBL" id="SIHI01000003">
    <property type="protein sequence ID" value="TWT55637.1"/>
    <property type="molecule type" value="Genomic_DNA"/>
</dbReference>